<dbReference type="InterPro" id="IPR012337">
    <property type="entry name" value="RNaseH-like_sf"/>
</dbReference>
<dbReference type="EMBL" id="CP025257">
    <property type="protein sequence ID" value="AUF83630.1"/>
    <property type="molecule type" value="Genomic_DNA"/>
</dbReference>
<dbReference type="InterPro" id="IPR021301">
    <property type="entry name" value="DUF2779"/>
</dbReference>
<feature type="domain" description="DUF2779" evidence="1">
    <location>
        <begin position="485"/>
        <end position="626"/>
    </location>
</feature>
<gene>
    <name evidence="2" type="ORF">CXP39_02345</name>
</gene>
<proteinExistence type="predicted"/>
<dbReference type="Proteomes" id="UP000233419">
    <property type="component" value="Chromosome"/>
</dbReference>
<evidence type="ECO:0000313" key="3">
    <source>
        <dbReference type="Proteomes" id="UP000233419"/>
    </source>
</evidence>
<dbReference type="OrthoDB" id="9783873at2"/>
<dbReference type="AlphaFoldDB" id="A0A2K9BV87"/>
<dbReference type="Pfam" id="PF11074">
    <property type="entry name" value="DUF2779"/>
    <property type="match status" value="1"/>
</dbReference>
<reference evidence="2 3" key="1">
    <citation type="submission" date="2017-12" db="EMBL/GenBank/DDBJ databases">
        <title>Mesoplasma syrphidae YJS, Complete Genome.</title>
        <authorList>
            <person name="Knight T.F."/>
            <person name="Citino T."/>
            <person name="Rubinstein R."/>
            <person name="Neuschaefer Z."/>
        </authorList>
    </citation>
    <scope>NUCLEOTIDE SEQUENCE [LARGE SCALE GENOMIC DNA]</scope>
    <source>
        <strain evidence="2 3">YJS</strain>
    </source>
</reference>
<organism evidence="2 3">
    <name type="scientific">Mesoplasma syrphidae</name>
    <dbReference type="NCBI Taxonomy" id="225999"/>
    <lineage>
        <taxon>Bacteria</taxon>
        <taxon>Bacillati</taxon>
        <taxon>Mycoplasmatota</taxon>
        <taxon>Mollicutes</taxon>
        <taxon>Entomoplasmatales</taxon>
        <taxon>Entomoplasmataceae</taxon>
        <taxon>Mesoplasma</taxon>
    </lineage>
</organism>
<keyword evidence="3" id="KW-1185">Reference proteome</keyword>
<protein>
    <submittedName>
        <fullName evidence="2">DUF2779 domain-containing protein</fullName>
    </submittedName>
</protein>
<evidence type="ECO:0000259" key="1">
    <source>
        <dbReference type="Pfam" id="PF11074"/>
    </source>
</evidence>
<evidence type="ECO:0000313" key="2">
    <source>
        <dbReference type="EMBL" id="AUF83630.1"/>
    </source>
</evidence>
<accession>A0A2K9BV87</accession>
<dbReference type="RefSeq" id="WP_027048020.1">
    <property type="nucleotide sequence ID" value="NZ_CP025257.1"/>
</dbReference>
<sequence length="707" mass="83707">MEQLFKTRISKETFKTALSECIKKAWIYKTKENFVQALAWKQNHIFQYAIKDEIESEDNFNEDASQIDIYETYANLDDMDESDRVAFLKRWDDLWADPNGFEISKFAGETIEDGNAVGEAAREYFDLINADMNIKMNEEMETISFENITNFKQAVELTNDALDKTDKYRYIYEAAFEFDDMNLRTRCDILKIKPNMHVEIIEVKATSTVKVEHFYDLVYQVYVLEKNGFIVDNIHICHLKDNYLRGRFNNVIHDSLSVEAKNFFDNIQTIKYEEVLEFLKADIKIPKNNNKSDLNYFDFFDIDSFSHGKSKKRATLIEELENFKAFYNLDHLFQNLTNILALNAEEIKGYFTSEFCETRIIRNRKNEWIFATDDENNMPYCNHVMPWFDLSRETFMCLTGLKISQKANIILNSKSPYFDDYATLFDSSIPQKAGGKSFFKDKHHRIFESYKNRHEITADATKIIDPTLVDKLSQQLAKYEDKIIYMYDFETVKWAIPNFDNSAGYQQIPFQYSIDVIFNKDFDYNHPETMKHFDFIGNDCHDPRPHFIEKFVQDMFSNGPGIYVAYNDSFEKTVLKYLAFIYPEYSIPLMYIIQNTVDLMDFFKGNDKKDLPWFLIYHPDFHGSYSIKKTQPALDPKFSYKDLKINQGAKAAQTFREYVDGRIPDLAWEEKIKPDMLKYCNRDTLAMVVIYQRILEIYQQWKEQHND</sequence>
<dbReference type="SUPFAM" id="SSF53098">
    <property type="entry name" value="Ribonuclease H-like"/>
    <property type="match status" value="1"/>
</dbReference>
<dbReference type="KEGG" id="msyr:CXP39_02345"/>
<name>A0A2K9BV87_9MOLU</name>